<organism evidence="3">
    <name type="scientific">freshwater metagenome</name>
    <dbReference type="NCBI Taxonomy" id="449393"/>
    <lineage>
        <taxon>unclassified sequences</taxon>
        <taxon>metagenomes</taxon>
        <taxon>ecological metagenomes</taxon>
    </lineage>
</organism>
<gene>
    <name evidence="3" type="ORF">UFOPK1493_01177</name>
</gene>
<dbReference type="CDD" id="cd06558">
    <property type="entry name" value="crotonase-like"/>
    <property type="match status" value="1"/>
</dbReference>
<dbReference type="GO" id="GO:0006635">
    <property type="term" value="P:fatty acid beta-oxidation"/>
    <property type="evidence" value="ECO:0007669"/>
    <property type="project" value="TreeGrafter"/>
</dbReference>
<dbReference type="InterPro" id="IPR014748">
    <property type="entry name" value="Enoyl-CoA_hydra_C"/>
</dbReference>
<dbReference type="Gene3D" id="3.90.226.10">
    <property type="entry name" value="2-enoyl-CoA Hydratase, Chain A, domain 1"/>
    <property type="match status" value="1"/>
</dbReference>
<protein>
    <submittedName>
        <fullName evidence="3">Unannotated protein</fullName>
    </submittedName>
</protein>
<evidence type="ECO:0000313" key="3">
    <source>
        <dbReference type="EMBL" id="CAB4552557.1"/>
    </source>
</evidence>
<dbReference type="EMBL" id="CAEZSR010000032">
    <property type="protein sequence ID" value="CAB4552557.1"/>
    <property type="molecule type" value="Genomic_DNA"/>
</dbReference>
<dbReference type="AlphaFoldDB" id="A0A6J6CMH2"/>
<dbReference type="GO" id="GO:0016829">
    <property type="term" value="F:lyase activity"/>
    <property type="evidence" value="ECO:0007669"/>
    <property type="project" value="UniProtKB-KW"/>
</dbReference>
<accession>A0A6J6CMH2</accession>
<dbReference type="InterPro" id="IPR018376">
    <property type="entry name" value="Enoyl-CoA_hyd/isom_CS"/>
</dbReference>
<sequence length="254" mass="26395">MGVEYEIDGGVARITLARPEAMNAIDGEMTAQLRAAVDRFESDPDARVAILTGTGRAFCAGMDLKAFAAGEGPDVLEGPGHFGGFVARERSKPVIAAVNGPALAGGLELVLACDLAIASSAARFGVPEVLRGIFAGAGAAIRLPRRIPRVHAMRLLLTGQIIDAPHALRIGLVDEVVDPDDLLPAAHELADAICRAAPLSVAATLRLARLASDGDEAELWEANAREWAAIVGSADAAEGPIAFAEKRPAVWTGR</sequence>
<comment type="similarity">
    <text evidence="1">Belongs to the enoyl-CoA hydratase/isomerase family.</text>
</comment>
<dbReference type="PANTHER" id="PTHR11941">
    <property type="entry name" value="ENOYL-COA HYDRATASE-RELATED"/>
    <property type="match status" value="1"/>
</dbReference>
<dbReference type="PROSITE" id="PS00166">
    <property type="entry name" value="ENOYL_COA_HYDRATASE"/>
    <property type="match status" value="1"/>
</dbReference>
<reference evidence="3" key="1">
    <citation type="submission" date="2020-05" db="EMBL/GenBank/DDBJ databases">
        <authorList>
            <person name="Chiriac C."/>
            <person name="Salcher M."/>
            <person name="Ghai R."/>
            <person name="Kavagutti S V."/>
        </authorList>
    </citation>
    <scope>NUCLEOTIDE SEQUENCE</scope>
</reference>
<proteinExistence type="inferred from homology"/>
<dbReference type="Gene3D" id="1.10.12.10">
    <property type="entry name" value="Lyase 2-enoyl-coa Hydratase, Chain A, domain 2"/>
    <property type="match status" value="1"/>
</dbReference>
<keyword evidence="2" id="KW-0456">Lyase</keyword>
<name>A0A6J6CMH2_9ZZZZ</name>
<evidence type="ECO:0000256" key="1">
    <source>
        <dbReference type="ARBA" id="ARBA00005254"/>
    </source>
</evidence>
<dbReference type="InterPro" id="IPR001753">
    <property type="entry name" value="Enoyl-CoA_hydra/iso"/>
</dbReference>
<dbReference type="Pfam" id="PF00378">
    <property type="entry name" value="ECH_1"/>
    <property type="match status" value="1"/>
</dbReference>
<dbReference type="SUPFAM" id="SSF52096">
    <property type="entry name" value="ClpP/crotonase"/>
    <property type="match status" value="1"/>
</dbReference>
<dbReference type="PANTHER" id="PTHR11941:SF54">
    <property type="entry name" value="ENOYL-COA HYDRATASE, MITOCHONDRIAL"/>
    <property type="match status" value="1"/>
</dbReference>
<evidence type="ECO:0000256" key="2">
    <source>
        <dbReference type="ARBA" id="ARBA00023239"/>
    </source>
</evidence>
<dbReference type="InterPro" id="IPR029045">
    <property type="entry name" value="ClpP/crotonase-like_dom_sf"/>
</dbReference>